<dbReference type="AlphaFoldDB" id="A0A9X0CS09"/>
<keyword evidence="14" id="KW-1185">Reference proteome</keyword>
<proteinExistence type="predicted"/>
<evidence type="ECO:0000256" key="3">
    <source>
        <dbReference type="ARBA" id="ARBA00022729"/>
    </source>
</evidence>
<dbReference type="CDD" id="cd00041">
    <property type="entry name" value="CUB"/>
    <property type="match status" value="1"/>
</dbReference>
<dbReference type="Gene3D" id="2.60.120.290">
    <property type="entry name" value="Spermadhesin, CUB domain"/>
    <property type="match status" value="1"/>
</dbReference>
<dbReference type="Proteomes" id="UP001163046">
    <property type="component" value="Unassembled WGS sequence"/>
</dbReference>
<dbReference type="Pfam" id="PF07714">
    <property type="entry name" value="PK_Tyr_Ser-Thr"/>
    <property type="match status" value="2"/>
</dbReference>
<keyword evidence="9" id="KW-0675">Receptor</keyword>
<dbReference type="InterPro" id="IPR000859">
    <property type="entry name" value="CUB_dom"/>
</dbReference>
<dbReference type="FunFam" id="2.60.120.290:FF:000013">
    <property type="entry name" value="Membrane frizzled-related protein"/>
    <property type="match status" value="1"/>
</dbReference>
<comment type="caution">
    <text evidence="10">Lacks conserved residue(s) required for the propagation of feature annotation.</text>
</comment>
<protein>
    <submittedName>
        <fullName evidence="13">Uncharacterized protein</fullName>
    </submittedName>
</protein>
<keyword evidence="8" id="KW-1015">Disulfide bond</keyword>
<dbReference type="InterPro" id="IPR001245">
    <property type="entry name" value="Ser-Thr/Tyr_kinase_cat_dom"/>
</dbReference>
<evidence type="ECO:0000256" key="4">
    <source>
        <dbReference type="ARBA" id="ARBA00022741"/>
    </source>
</evidence>
<feature type="domain" description="Protein kinase" evidence="12">
    <location>
        <begin position="111"/>
        <end position="377"/>
    </location>
</feature>
<evidence type="ECO:0000256" key="7">
    <source>
        <dbReference type="ARBA" id="ARBA00023136"/>
    </source>
</evidence>
<sequence>MLDIMTDTTTQLRNQQISARQLDGRTSIQVEDEEEGIAMLDIMTDTTTQLRNQQISARQLDGRTSSQVEDEEEGIPMLDIMTDTTTQLRNQEISARQLDGRTSSQVEDEVVDNETYLKEMEIDRNWEIPRERLKITEEKLGVESLESLKKESIRGGTKRNCPLPFKMLKRLALIQELETLRNVGRHSNIVSLVGVCSFEEPLCVIVEFVSGGSLHKILCDSRISAGTGTEDSTYVNNWSRLSERELLQIASDVFNGMRHLESKLGKVPWLWMSMESLRGISTTMSDVWSFGVVLWEIVTLGERPYRGITGIVELHTMLLDGVRLENHRTALKSYDSKTLERKKEQLQPYEIMLQCWQEAPGDRPTFKDLHTKLHKILCEMACGGDLTADSGVIKSPRYPVSYPDEVNCEWKIVVDNGSRITLTFVDFEVEPSHNCEYDSLEVYNGQTQESANQVAKLCGNQLPDPIVSRGPQLFLRFHSDFSVGFKGFKLQFTTSGTATLEHSPPQCKLTY</sequence>
<keyword evidence="3" id="KW-0732">Signal</keyword>
<evidence type="ECO:0000256" key="9">
    <source>
        <dbReference type="ARBA" id="ARBA00023170"/>
    </source>
</evidence>
<evidence type="ECO:0000256" key="5">
    <source>
        <dbReference type="ARBA" id="ARBA00022840"/>
    </source>
</evidence>
<dbReference type="Gene3D" id="1.10.510.10">
    <property type="entry name" value="Transferase(Phosphotransferase) domain 1"/>
    <property type="match status" value="1"/>
</dbReference>
<keyword evidence="5" id="KW-0067">ATP-binding</keyword>
<dbReference type="GO" id="GO:0005886">
    <property type="term" value="C:plasma membrane"/>
    <property type="evidence" value="ECO:0007669"/>
    <property type="project" value="TreeGrafter"/>
</dbReference>
<evidence type="ECO:0000259" key="11">
    <source>
        <dbReference type="PROSITE" id="PS01180"/>
    </source>
</evidence>
<gene>
    <name evidence="13" type="ORF">OS493_025831</name>
</gene>
<feature type="domain" description="CUB" evidence="11">
    <location>
        <begin position="382"/>
        <end position="495"/>
    </location>
</feature>
<accession>A0A9X0CS09</accession>
<keyword evidence="4" id="KW-0547">Nucleotide-binding</keyword>
<evidence type="ECO:0000256" key="8">
    <source>
        <dbReference type="ARBA" id="ARBA00023157"/>
    </source>
</evidence>
<dbReference type="PANTHER" id="PTHR24416">
    <property type="entry name" value="TYROSINE-PROTEIN KINASE RECEPTOR"/>
    <property type="match status" value="1"/>
</dbReference>
<dbReference type="PROSITE" id="PS01180">
    <property type="entry name" value="CUB"/>
    <property type="match status" value="1"/>
</dbReference>
<dbReference type="GO" id="GO:0005524">
    <property type="term" value="F:ATP binding"/>
    <property type="evidence" value="ECO:0007669"/>
    <property type="project" value="InterPro"/>
</dbReference>
<dbReference type="InterPro" id="IPR035914">
    <property type="entry name" value="Sperma_CUB_dom_sf"/>
</dbReference>
<evidence type="ECO:0000259" key="12">
    <source>
        <dbReference type="PROSITE" id="PS50011"/>
    </source>
</evidence>
<comment type="caution">
    <text evidence="13">The sequence shown here is derived from an EMBL/GenBank/DDBJ whole genome shotgun (WGS) entry which is preliminary data.</text>
</comment>
<keyword evidence="7" id="KW-0472">Membrane</keyword>
<evidence type="ECO:0000313" key="13">
    <source>
        <dbReference type="EMBL" id="KAJ7371369.1"/>
    </source>
</evidence>
<dbReference type="Pfam" id="PF00431">
    <property type="entry name" value="CUB"/>
    <property type="match status" value="1"/>
</dbReference>
<evidence type="ECO:0000313" key="14">
    <source>
        <dbReference type="Proteomes" id="UP001163046"/>
    </source>
</evidence>
<dbReference type="SUPFAM" id="SSF49854">
    <property type="entry name" value="Spermadhesin, CUB domain"/>
    <property type="match status" value="1"/>
</dbReference>
<comment type="subcellular location">
    <subcellularLocation>
        <location evidence="1">Membrane</location>
    </subcellularLocation>
</comment>
<reference evidence="13" key="1">
    <citation type="submission" date="2023-01" db="EMBL/GenBank/DDBJ databases">
        <title>Genome assembly of the deep-sea coral Lophelia pertusa.</title>
        <authorList>
            <person name="Herrera S."/>
            <person name="Cordes E."/>
        </authorList>
    </citation>
    <scope>NUCLEOTIDE SEQUENCE</scope>
    <source>
        <strain evidence="13">USNM1676648</strain>
        <tissue evidence="13">Polyp</tissue>
    </source>
</reference>
<dbReference type="GO" id="GO:0043235">
    <property type="term" value="C:receptor complex"/>
    <property type="evidence" value="ECO:0007669"/>
    <property type="project" value="TreeGrafter"/>
</dbReference>
<dbReference type="OrthoDB" id="5966200at2759"/>
<dbReference type="GO" id="GO:0004714">
    <property type="term" value="F:transmembrane receptor protein tyrosine kinase activity"/>
    <property type="evidence" value="ECO:0007669"/>
    <property type="project" value="TreeGrafter"/>
</dbReference>
<dbReference type="GO" id="GO:0007169">
    <property type="term" value="P:cell surface receptor protein tyrosine kinase signaling pathway"/>
    <property type="evidence" value="ECO:0007669"/>
    <property type="project" value="TreeGrafter"/>
</dbReference>
<dbReference type="EMBL" id="MU826847">
    <property type="protein sequence ID" value="KAJ7371369.1"/>
    <property type="molecule type" value="Genomic_DNA"/>
</dbReference>
<evidence type="ECO:0000256" key="2">
    <source>
        <dbReference type="ARBA" id="ARBA00022692"/>
    </source>
</evidence>
<dbReference type="InterPro" id="IPR050122">
    <property type="entry name" value="RTK"/>
</dbReference>
<keyword evidence="6" id="KW-1133">Transmembrane helix</keyword>
<dbReference type="InterPro" id="IPR011009">
    <property type="entry name" value="Kinase-like_dom_sf"/>
</dbReference>
<dbReference type="PANTHER" id="PTHR24416:SF550">
    <property type="entry name" value="FIBROBLAST GROWTH FACTOR RECEPTOR HOMOLOG 1-RELATED"/>
    <property type="match status" value="1"/>
</dbReference>
<evidence type="ECO:0000256" key="10">
    <source>
        <dbReference type="PROSITE-ProRule" id="PRU00059"/>
    </source>
</evidence>
<keyword evidence="2" id="KW-0812">Transmembrane</keyword>
<evidence type="ECO:0000256" key="6">
    <source>
        <dbReference type="ARBA" id="ARBA00022989"/>
    </source>
</evidence>
<dbReference type="SUPFAM" id="SSF56112">
    <property type="entry name" value="Protein kinase-like (PK-like)"/>
    <property type="match status" value="1"/>
</dbReference>
<dbReference type="SMART" id="SM00042">
    <property type="entry name" value="CUB"/>
    <property type="match status" value="1"/>
</dbReference>
<dbReference type="PROSITE" id="PS50011">
    <property type="entry name" value="PROTEIN_KINASE_DOM"/>
    <property type="match status" value="1"/>
</dbReference>
<dbReference type="InterPro" id="IPR000719">
    <property type="entry name" value="Prot_kinase_dom"/>
</dbReference>
<evidence type="ECO:0000256" key="1">
    <source>
        <dbReference type="ARBA" id="ARBA00004370"/>
    </source>
</evidence>
<dbReference type="Gene3D" id="3.30.200.20">
    <property type="entry name" value="Phosphorylase Kinase, domain 1"/>
    <property type="match status" value="1"/>
</dbReference>
<organism evidence="13 14">
    <name type="scientific">Desmophyllum pertusum</name>
    <dbReference type="NCBI Taxonomy" id="174260"/>
    <lineage>
        <taxon>Eukaryota</taxon>
        <taxon>Metazoa</taxon>
        <taxon>Cnidaria</taxon>
        <taxon>Anthozoa</taxon>
        <taxon>Hexacorallia</taxon>
        <taxon>Scleractinia</taxon>
        <taxon>Caryophylliina</taxon>
        <taxon>Caryophylliidae</taxon>
        <taxon>Desmophyllum</taxon>
    </lineage>
</organism>
<name>A0A9X0CS09_9CNID</name>